<dbReference type="OrthoDB" id="9804933at2"/>
<dbReference type="EMBL" id="FQUM01000009">
    <property type="protein sequence ID" value="SHF79980.1"/>
    <property type="molecule type" value="Genomic_DNA"/>
</dbReference>
<feature type="domain" description="GIY-YIG" evidence="8">
    <location>
        <begin position="22"/>
        <end position="100"/>
    </location>
</feature>
<dbReference type="PROSITE" id="PS50165">
    <property type="entry name" value="UVRC"/>
    <property type="match status" value="1"/>
</dbReference>
<dbReference type="RefSeq" id="WP_083570822.1">
    <property type="nucleotide sequence ID" value="NZ_FQUM01000009.1"/>
</dbReference>
<evidence type="ECO:0000256" key="1">
    <source>
        <dbReference type="ARBA" id="ARBA00022490"/>
    </source>
</evidence>
<dbReference type="GO" id="GO:0006289">
    <property type="term" value="P:nucleotide-excision repair"/>
    <property type="evidence" value="ECO:0007669"/>
    <property type="project" value="UniProtKB-UniRule"/>
</dbReference>
<dbReference type="InterPro" id="IPR004791">
    <property type="entry name" value="UvrC"/>
</dbReference>
<dbReference type="Proteomes" id="UP000184164">
    <property type="component" value="Unassembled WGS sequence"/>
</dbReference>
<dbReference type="InterPro" id="IPR036876">
    <property type="entry name" value="UVR_dom_sf"/>
</dbReference>
<dbReference type="STRING" id="1484053.SAMN05444274_10981"/>
<evidence type="ECO:0000313" key="11">
    <source>
        <dbReference type="Proteomes" id="UP000184164"/>
    </source>
</evidence>
<dbReference type="PANTHER" id="PTHR30562">
    <property type="entry name" value="UVRC/OXIDOREDUCTASE"/>
    <property type="match status" value="1"/>
</dbReference>
<dbReference type="Gene3D" id="1.10.150.20">
    <property type="entry name" value="5' to 3' exonuclease, C-terminal subdomain"/>
    <property type="match status" value="1"/>
</dbReference>
<dbReference type="InterPro" id="IPR000305">
    <property type="entry name" value="GIY-YIG_endonuc"/>
</dbReference>
<dbReference type="SMART" id="SM00465">
    <property type="entry name" value="GIYc"/>
    <property type="match status" value="1"/>
</dbReference>
<keyword evidence="3 7" id="KW-0228">DNA excision</keyword>
<dbReference type="NCBIfam" id="TIGR00194">
    <property type="entry name" value="uvrC"/>
    <property type="match status" value="1"/>
</dbReference>
<protein>
    <recommendedName>
        <fullName evidence="7">UvrABC system protein C</fullName>
        <shortName evidence="7">Protein UvrC</shortName>
    </recommendedName>
    <alternativeName>
        <fullName evidence="7">Excinuclease ABC subunit C</fullName>
    </alternativeName>
</protein>
<evidence type="ECO:0000259" key="9">
    <source>
        <dbReference type="PROSITE" id="PS50165"/>
    </source>
</evidence>
<dbReference type="GO" id="GO:0005737">
    <property type="term" value="C:cytoplasm"/>
    <property type="evidence" value="ECO:0007669"/>
    <property type="project" value="UniProtKB-SubCell"/>
</dbReference>
<evidence type="ECO:0000256" key="2">
    <source>
        <dbReference type="ARBA" id="ARBA00022763"/>
    </source>
</evidence>
<dbReference type="Gene3D" id="3.40.1440.10">
    <property type="entry name" value="GIY-YIG endonuclease"/>
    <property type="match status" value="1"/>
</dbReference>
<keyword evidence="2 7" id="KW-0227">DNA damage</keyword>
<comment type="similarity">
    <text evidence="7">Belongs to the UvrC family.</text>
</comment>
<comment type="subcellular location">
    <subcellularLocation>
        <location evidence="7">Cytoplasm</location>
    </subcellularLocation>
</comment>
<evidence type="ECO:0000256" key="3">
    <source>
        <dbReference type="ARBA" id="ARBA00022769"/>
    </source>
</evidence>
<dbReference type="Gene3D" id="3.30.420.340">
    <property type="entry name" value="UvrC, RNAse H endonuclease domain"/>
    <property type="match status" value="1"/>
</dbReference>
<dbReference type="GO" id="GO:0009432">
    <property type="term" value="P:SOS response"/>
    <property type="evidence" value="ECO:0007669"/>
    <property type="project" value="UniProtKB-UniRule"/>
</dbReference>
<proteinExistence type="inferred from homology"/>
<dbReference type="InterPro" id="IPR001162">
    <property type="entry name" value="UvrC_RNase_H_dom"/>
</dbReference>
<evidence type="ECO:0000256" key="6">
    <source>
        <dbReference type="ARBA" id="ARBA00023236"/>
    </source>
</evidence>
<name>A0A1M5ELI3_9BACT</name>
<dbReference type="PANTHER" id="PTHR30562:SF1">
    <property type="entry name" value="UVRABC SYSTEM PROTEIN C"/>
    <property type="match status" value="1"/>
</dbReference>
<dbReference type="SUPFAM" id="SSF46600">
    <property type="entry name" value="C-terminal UvrC-binding domain of UvrB"/>
    <property type="match status" value="1"/>
</dbReference>
<dbReference type="Pfam" id="PF22920">
    <property type="entry name" value="UvrC_RNaseH"/>
    <property type="match status" value="1"/>
</dbReference>
<dbReference type="CDD" id="cd10434">
    <property type="entry name" value="GIY-YIG_UvrC_Cho"/>
    <property type="match status" value="1"/>
</dbReference>
<dbReference type="GO" id="GO:0009380">
    <property type="term" value="C:excinuclease repair complex"/>
    <property type="evidence" value="ECO:0007669"/>
    <property type="project" value="InterPro"/>
</dbReference>
<dbReference type="Pfam" id="PF08459">
    <property type="entry name" value="UvrC_RNaseH_dom"/>
    <property type="match status" value="1"/>
</dbReference>
<dbReference type="SUPFAM" id="SSF47781">
    <property type="entry name" value="RuvA domain 2-like"/>
    <property type="match status" value="1"/>
</dbReference>
<comment type="subunit">
    <text evidence="7">Interacts with UvrB in an incision complex.</text>
</comment>
<sequence>MKYQTNNGNIDYLKQLLSVLPGKPGIYQFFDSTGKIIYIGKAINLKKRVSSYFNKQHENRKTALLVRNIADIRHMVVETEQDALLLENNLIKKYQPRYNIRLKDDKSYPWICVKNEPFPRVFKTRNLFKDGSKYFGPYTSTYTVRTLLELFKSEYKLRTCNYQLSDENIQFGKYSVCLKYHIGSCEGPCEGLVSKEKYDRGIEDIVDILKGNISGVIKHLELRMDEMASEMNYEGAQEIKEKYDALKRYQSKSTVVSPTVTDVDVYTIEQDSKFAYINYLKVIKGAIIQTFTLEIKKGLDESAEELLVAGIIDIRQKIFSNAREILVPFRVKANLDNVGFRVPQRGDKKKLLDLSYRNAKYFRLEKDKQMVLKNPKVRDERILTTIKKDLQLTELPVQIECFDNSNLQGSNPVAACVVFKNAKPAKKEYRHFNIKTVEGPNDFASMEEVVYRRYKRLTEENKVLPQLIVIDGGKGQLSSAVQALEKLNLRDKISIIGIAKRLEEIYFPGDSVPIYINKNSATLKIIQQLRDEAHRFGITFHRSKRSKSISTSELNQIKGIGDKTAKKLLLDFKSVKNIKESDKEAIIKSVGLSKGDIVFRYFNSKEQA</sequence>
<dbReference type="AlphaFoldDB" id="A0A1M5ELI3"/>
<dbReference type="InterPro" id="IPR035901">
    <property type="entry name" value="GIY-YIG_endonuc_sf"/>
</dbReference>
<dbReference type="GO" id="GO:0003677">
    <property type="term" value="F:DNA binding"/>
    <property type="evidence" value="ECO:0007669"/>
    <property type="project" value="UniProtKB-UniRule"/>
</dbReference>
<keyword evidence="1 7" id="KW-0963">Cytoplasm</keyword>
<evidence type="ECO:0000313" key="10">
    <source>
        <dbReference type="EMBL" id="SHF79980.1"/>
    </source>
</evidence>
<dbReference type="InterPro" id="IPR050066">
    <property type="entry name" value="UvrABC_protein_C"/>
</dbReference>
<dbReference type="PROSITE" id="PS50164">
    <property type="entry name" value="GIY_YIG"/>
    <property type="match status" value="1"/>
</dbReference>
<dbReference type="InterPro" id="IPR038476">
    <property type="entry name" value="UvrC_RNase_H_dom_sf"/>
</dbReference>
<evidence type="ECO:0000259" key="8">
    <source>
        <dbReference type="PROSITE" id="PS50164"/>
    </source>
</evidence>
<dbReference type="FunFam" id="3.40.1440.10:FF:000001">
    <property type="entry name" value="UvrABC system protein C"/>
    <property type="match status" value="1"/>
</dbReference>
<accession>A0A1M5ELI3</accession>
<dbReference type="InterPro" id="IPR010994">
    <property type="entry name" value="RuvA_2-like"/>
</dbReference>
<dbReference type="HAMAP" id="MF_00203">
    <property type="entry name" value="UvrC"/>
    <property type="match status" value="1"/>
</dbReference>
<keyword evidence="5 7" id="KW-0234">DNA repair</keyword>
<evidence type="ECO:0000256" key="7">
    <source>
        <dbReference type="HAMAP-Rule" id="MF_00203"/>
    </source>
</evidence>
<keyword evidence="11" id="KW-1185">Reference proteome</keyword>
<feature type="domain" description="UvrC family homology region profile" evidence="9">
    <location>
        <begin position="269"/>
        <end position="484"/>
    </location>
</feature>
<keyword evidence="6 7" id="KW-0742">SOS response</keyword>
<organism evidence="10 11">
    <name type="scientific">Mariniphaga anaerophila</name>
    <dbReference type="NCBI Taxonomy" id="1484053"/>
    <lineage>
        <taxon>Bacteria</taxon>
        <taxon>Pseudomonadati</taxon>
        <taxon>Bacteroidota</taxon>
        <taxon>Bacteroidia</taxon>
        <taxon>Marinilabiliales</taxon>
        <taxon>Prolixibacteraceae</taxon>
        <taxon>Mariniphaga</taxon>
    </lineage>
</organism>
<evidence type="ECO:0000256" key="5">
    <source>
        <dbReference type="ARBA" id="ARBA00023204"/>
    </source>
</evidence>
<dbReference type="SUPFAM" id="SSF82771">
    <property type="entry name" value="GIY-YIG endonuclease"/>
    <property type="match status" value="1"/>
</dbReference>
<dbReference type="InterPro" id="IPR047296">
    <property type="entry name" value="GIY-YIG_UvrC_Cho"/>
</dbReference>
<keyword evidence="4 7" id="KW-0267">Excision nuclease</keyword>
<reference evidence="10 11" key="1">
    <citation type="submission" date="2016-11" db="EMBL/GenBank/DDBJ databases">
        <authorList>
            <person name="Jaros S."/>
            <person name="Januszkiewicz K."/>
            <person name="Wedrychowicz H."/>
        </authorList>
    </citation>
    <scope>NUCLEOTIDE SEQUENCE [LARGE SCALE GENOMIC DNA]</scope>
    <source>
        <strain evidence="10 11">DSM 26910</strain>
    </source>
</reference>
<gene>
    <name evidence="7" type="primary">uvrC</name>
    <name evidence="10" type="ORF">SAMN05444274_10981</name>
</gene>
<dbReference type="Pfam" id="PF01541">
    <property type="entry name" value="GIY-YIG"/>
    <property type="match status" value="1"/>
</dbReference>
<dbReference type="GO" id="GO:0009381">
    <property type="term" value="F:excinuclease ABC activity"/>
    <property type="evidence" value="ECO:0007669"/>
    <property type="project" value="UniProtKB-UniRule"/>
</dbReference>
<evidence type="ECO:0000256" key="4">
    <source>
        <dbReference type="ARBA" id="ARBA00022881"/>
    </source>
</evidence>
<comment type="function">
    <text evidence="7">The UvrABC repair system catalyzes the recognition and processing of DNA lesions. UvrC both incises the 5' and 3' sides of the lesion. The N-terminal half is responsible for the 3' incision and the C-terminal half is responsible for the 5' incision.</text>
</comment>